<dbReference type="Proteomes" id="UP001060085">
    <property type="component" value="Linkage Group LG05"/>
</dbReference>
<comment type="caution">
    <text evidence="1">The sequence shown here is derived from an EMBL/GenBank/DDBJ whole genome shotgun (WGS) entry which is preliminary data.</text>
</comment>
<evidence type="ECO:0000313" key="1">
    <source>
        <dbReference type="EMBL" id="KAI5664200.1"/>
    </source>
</evidence>
<keyword evidence="2" id="KW-1185">Reference proteome</keyword>
<sequence>MAYELPEDLIRQVKMATRAEAGLTDYDLTHDLLPLPSLSEAVAAFDPSPPYLRCKNCNGRLLRGVQSLLCIYCGRSNDVPPDPISFRDTFAYHWLLGSLHLDGSELVGLTTEKNELSRGQDMPKDAIPLSDFLNLKVVWSTEVKKKETASNKKTEDRSYLSLTGLDLDNFFSGSEMLNTSGTPEEHSHKCNHVEAAEVRESITHNDLSFFQNAVPSNSAIHSSESKNGAKTSAKEVATHEDFNLWQNVQPSEIPARTPNDNDADGNSFSGWEATFQSADPGDHLDKSKTFAPFVTSGNQGDGSKSSDPSSGSTVDLSSQLDSVFGHREEVKDGSTQTGTAASPSAGDWNDDLWNNLSSKVSQQTGQSDSTFGITDAVPQQPQGLDWFEVGEGQSNNVNAPSNNLASEDVYEWNDFESLTSVNVSSSENFAIQNQNQLISTSAKASDFNLFTTDNKFEEMDFGSFSQADPFPSSLSKENALAEMYDIGLEVSSSDRVVDIESDTGPWPAELVRGDVNTAGSQQIDVEKVSPMHDLSFMLENTLSLPPKSNDLHS</sequence>
<name>A0ACC0AV25_CATRO</name>
<proteinExistence type="predicted"/>
<gene>
    <name evidence="1" type="ORF">M9H77_23523</name>
</gene>
<evidence type="ECO:0000313" key="2">
    <source>
        <dbReference type="Proteomes" id="UP001060085"/>
    </source>
</evidence>
<accession>A0ACC0AV25</accession>
<reference evidence="2" key="1">
    <citation type="journal article" date="2023" name="Nat. Plants">
        <title>Single-cell RNA sequencing provides a high-resolution roadmap for understanding the multicellular compartmentation of specialized metabolism.</title>
        <authorList>
            <person name="Sun S."/>
            <person name="Shen X."/>
            <person name="Li Y."/>
            <person name="Li Y."/>
            <person name="Wang S."/>
            <person name="Li R."/>
            <person name="Zhang H."/>
            <person name="Shen G."/>
            <person name="Guo B."/>
            <person name="Wei J."/>
            <person name="Xu J."/>
            <person name="St-Pierre B."/>
            <person name="Chen S."/>
            <person name="Sun C."/>
        </authorList>
    </citation>
    <scope>NUCLEOTIDE SEQUENCE [LARGE SCALE GENOMIC DNA]</scope>
</reference>
<dbReference type="EMBL" id="CM044705">
    <property type="protein sequence ID" value="KAI5664200.1"/>
    <property type="molecule type" value="Genomic_DNA"/>
</dbReference>
<organism evidence="1 2">
    <name type="scientific">Catharanthus roseus</name>
    <name type="common">Madagascar periwinkle</name>
    <name type="synonym">Vinca rosea</name>
    <dbReference type="NCBI Taxonomy" id="4058"/>
    <lineage>
        <taxon>Eukaryota</taxon>
        <taxon>Viridiplantae</taxon>
        <taxon>Streptophyta</taxon>
        <taxon>Embryophyta</taxon>
        <taxon>Tracheophyta</taxon>
        <taxon>Spermatophyta</taxon>
        <taxon>Magnoliopsida</taxon>
        <taxon>eudicotyledons</taxon>
        <taxon>Gunneridae</taxon>
        <taxon>Pentapetalae</taxon>
        <taxon>asterids</taxon>
        <taxon>lamiids</taxon>
        <taxon>Gentianales</taxon>
        <taxon>Apocynaceae</taxon>
        <taxon>Rauvolfioideae</taxon>
        <taxon>Vinceae</taxon>
        <taxon>Catharanthinae</taxon>
        <taxon>Catharanthus</taxon>
    </lineage>
</organism>
<protein>
    <submittedName>
        <fullName evidence="1">Uncharacterized protein</fullName>
    </submittedName>
</protein>